<evidence type="ECO:0000259" key="3">
    <source>
        <dbReference type="Pfam" id="PF00460"/>
    </source>
</evidence>
<evidence type="ECO:0000313" key="7">
    <source>
        <dbReference type="Proteomes" id="UP000029585"/>
    </source>
</evidence>
<dbReference type="AlphaFoldDB" id="A0A096CJV4"/>
<feature type="domain" description="Flagellar hook protein FlgE/F/G-like D1" evidence="5">
    <location>
        <begin position="94"/>
        <end position="127"/>
    </location>
</feature>
<dbReference type="Proteomes" id="UP000029585">
    <property type="component" value="Unassembled WGS sequence"/>
</dbReference>
<comment type="subcellular location">
    <subcellularLocation>
        <location evidence="2">Bacterial flagellum basal body</location>
    </subcellularLocation>
</comment>
<evidence type="ECO:0000259" key="4">
    <source>
        <dbReference type="Pfam" id="PF06429"/>
    </source>
</evidence>
<proteinExistence type="inferred from homology"/>
<evidence type="ECO:0000313" key="6">
    <source>
        <dbReference type="EMBL" id="KGF55097.1"/>
    </source>
</evidence>
<dbReference type="InterPro" id="IPR053967">
    <property type="entry name" value="LlgE_F_G-like_D1"/>
</dbReference>
<dbReference type="RefSeq" id="WP_044941299.1">
    <property type="nucleotide sequence ID" value="NZ_KN174163.1"/>
</dbReference>
<sequence>MTKGFYNLTSGILSQSRRLDTVANNMTNLSTSGYKAEQYTDSTFQEVLISRVGNKAKSSPTVIGEESYILAPSQLYVDYSQGSLEETGLTLDFAIEGDGFFAIQTAQGVEYTRSGSFSLDGEGYLCLPAHGRVLGADGQPVYLATDRIRADQAGNLYTEGGGYVGRLGLYVFADNGQLEKNESGLFGANGQAPAPSQAKLHWKWVENANVDMLQEMSDMMTAQRALQSAAQVLKLYDGVLTKATTELGRL</sequence>
<dbReference type="Pfam" id="PF00460">
    <property type="entry name" value="Flg_bb_rod"/>
    <property type="match status" value="1"/>
</dbReference>
<comment type="similarity">
    <text evidence="1 2">Belongs to the flagella basal body rod proteins family.</text>
</comment>
<dbReference type="HOGENOM" id="CLU_013687_0_0_9"/>
<dbReference type="PANTHER" id="PTHR30435">
    <property type="entry name" value="FLAGELLAR PROTEIN"/>
    <property type="match status" value="1"/>
</dbReference>
<dbReference type="eggNOG" id="COG4786">
    <property type="taxonomic scope" value="Bacteria"/>
</dbReference>
<dbReference type="Pfam" id="PF06429">
    <property type="entry name" value="Flg_bbr_C"/>
    <property type="match status" value="1"/>
</dbReference>
<keyword evidence="7" id="KW-1185">Reference proteome</keyword>
<accession>A0A096CJV4</accession>
<evidence type="ECO:0000259" key="5">
    <source>
        <dbReference type="Pfam" id="PF22692"/>
    </source>
</evidence>
<dbReference type="PATRIC" id="fig|742738.3.peg.2333"/>
<dbReference type="GO" id="GO:0009425">
    <property type="term" value="C:bacterial-type flagellum basal body"/>
    <property type="evidence" value="ECO:0007669"/>
    <property type="project" value="UniProtKB-SubCell"/>
</dbReference>
<dbReference type="EMBL" id="ADLO01000065">
    <property type="protein sequence ID" value="KGF55097.1"/>
    <property type="molecule type" value="Genomic_DNA"/>
</dbReference>
<dbReference type="NCBIfam" id="TIGR03506">
    <property type="entry name" value="FlgEFG_subfam"/>
    <property type="match status" value="1"/>
</dbReference>
<dbReference type="InterPro" id="IPR037925">
    <property type="entry name" value="FlgE/F/G-like"/>
</dbReference>
<feature type="domain" description="Flagellar basal body rod protein N-terminal" evidence="3">
    <location>
        <begin position="5"/>
        <end position="35"/>
    </location>
</feature>
<dbReference type="PANTHER" id="PTHR30435:SF19">
    <property type="entry name" value="FLAGELLAR BASAL-BODY ROD PROTEIN FLGG"/>
    <property type="match status" value="1"/>
</dbReference>
<dbReference type="Pfam" id="PF22692">
    <property type="entry name" value="LlgE_F_G_D1"/>
    <property type="match status" value="1"/>
</dbReference>
<protein>
    <submittedName>
        <fullName evidence="6">Uncharacterized protein</fullName>
    </submittedName>
</protein>
<reference evidence="6 7" key="1">
    <citation type="submission" date="2011-08" db="EMBL/GenBank/DDBJ databases">
        <title>The Genome Sequence of Clostridium orbiscindens 1_3_50AFAA.</title>
        <authorList>
            <consortium name="The Broad Institute Genome Sequencing Platform"/>
            <person name="Earl A."/>
            <person name="Ward D."/>
            <person name="Feldgarden M."/>
            <person name="Gevers D."/>
            <person name="Daigneault M."/>
            <person name="Strauss J."/>
            <person name="Allen-Vercoe E."/>
            <person name="Young S.K."/>
            <person name="Zeng Q."/>
            <person name="Gargeya S."/>
            <person name="Fitzgerald M."/>
            <person name="Haas B."/>
            <person name="Abouelleil A."/>
            <person name="Alvarado L."/>
            <person name="Arachchi H.M."/>
            <person name="Berlin A."/>
            <person name="Brown A."/>
            <person name="Chapman S.B."/>
            <person name="Chen Z."/>
            <person name="Dunbar C."/>
            <person name="Freedman E."/>
            <person name="Gearin G."/>
            <person name="Gellesch M."/>
            <person name="Goldberg J."/>
            <person name="Griggs A."/>
            <person name="Gujja S."/>
            <person name="Heiman D."/>
            <person name="Howarth C."/>
            <person name="Larson L."/>
            <person name="Lui A."/>
            <person name="MacDonald P.J.P."/>
            <person name="Montmayeur A."/>
            <person name="Murphy C."/>
            <person name="Neiman D."/>
            <person name="Pearson M."/>
            <person name="Priest M."/>
            <person name="Roberts A."/>
            <person name="Saif S."/>
            <person name="Shea T."/>
            <person name="Shenoy N."/>
            <person name="Sisk P."/>
            <person name="Stolte C."/>
            <person name="Sykes S."/>
            <person name="Wortman J."/>
            <person name="Nusbaum C."/>
            <person name="Birren B."/>
        </authorList>
    </citation>
    <scope>NUCLEOTIDE SEQUENCE [LARGE SCALE GENOMIC DNA]</scope>
    <source>
        <strain evidence="6 7">1_3_50AFAA</strain>
    </source>
</reference>
<keyword evidence="2" id="KW-0975">Bacterial flagellum</keyword>
<evidence type="ECO:0000256" key="2">
    <source>
        <dbReference type="RuleBase" id="RU362116"/>
    </source>
</evidence>
<name>A0A096CJV4_FLAPL</name>
<dbReference type="InterPro" id="IPR001444">
    <property type="entry name" value="Flag_bb_rod_N"/>
</dbReference>
<feature type="domain" description="Flagellar basal-body/hook protein C-terminal" evidence="4">
    <location>
        <begin position="205"/>
        <end position="244"/>
    </location>
</feature>
<dbReference type="InterPro" id="IPR010930">
    <property type="entry name" value="Flg_bb/hook_C_dom"/>
</dbReference>
<evidence type="ECO:0000256" key="1">
    <source>
        <dbReference type="ARBA" id="ARBA00009677"/>
    </source>
</evidence>
<comment type="caution">
    <text evidence="6">The sequence shown here is derived from an EMBL/GenBank/DDBJ whole genome shotgun (WGS) entry which is preliminary data.</text>
</comment>
<dbReference type="SUPFAM" id="SSF117143">
    <property type="entry name" value="Flagellar hook protein flgE"/>
    <property type="match status" value="1"/>
</dbReference>
<organism evidence="6 7">
    <name type="scientific">Flavonifractor plautii 1_3_50AFAA</name>
    <dbReference type="NCBI Taxonomy" id="742738"/>
    <lineage>
        <taxon>Bacteria</taxon>
        <taxon>Bacillati</taxon>
        <taxon>Bacillota</taxon>
        <taxon>Clostridia</taxon>
        <taxon>Eubacteriales</taxon>
        <taxon>Oscillospiraceae</taxon>
        <taxon>Flavonifractor</taxon>
    </lineage>
</organism>
<gene>
    <name evidence="6" type="ORF">HMPREF9460_02272</name>
</gene>
<dbReference type="InterPro" id="IPR020013">
    <property type="entry name" value="Flagellar_FlgE/F/G"/>
</dbReference>
<dbReference type="GO" id="GO:0071978">
    <property type="term" value="P:bacterial-type flagellum-dependent swarming motility"/>
    <property type="evidence" value="ECO:0007669"/>
    <property type="project" value="TreeGrafter"/>
</dbReference>